<dbReference type="GO" id="GO:0003677">
    <property type="term" value="F:DNA binding"/>
    <property type="evidence" value="ECO:0007669"/>
    <property type="project" value="UniProtKB-KW"/>
</dbReference>
<dbReference type="HOGENOM" id="CLU_004585_5_5_6"/>
<dbReference type="EMBL" id="CP000238">
    <property type="protein sequence ID" value="ABF14314.1"/>
    <property type="molecule type" value="Genomic_DNA"/>
</dbReference>
<evidence type="ECO:0000256" key="9">
    <source>
        <dbReference type="ARBA" id="ARBA00034808"/>
    </source>
</evidence>
<dbReference type="InterPro" id="IPR014016">
    <property type="entry name" value="UvrD-like_ATP-bd"/>
</dbReference>
<evidence type="ECO:0000256" key="1">
    <source>
        <dbReference type="ARBA" id="ARBA00009922"/>
    </source>
</evidence>
<feature type="domain" description="UvrD-like helicase C-terminal" evidence="14">
    <location>
        <begin position="287"/>
        <end position="563"/>
    </location>
</feature>
<dbReference type="CDD" id="cd18807">
    <property type="entry name" value="SF1_C_UvrD"/>
    <property type="match status" value="1"/>
</dbReference>
<dbReference type="FunFam" id="1.10.486.10:FF:000003">
    <property type="entry name" value="ATP-dependent DNA helicase"/>
    <property type="match status" value="1"/>
</dbReference>
<comment type="similarity">
    <text evidence="1">Belongs to the helicase family. UvrD subfamily.</text>
</comment>
<keyword evidence="6" id="KW-0238">DNA-binding</keyword>
<evidence type="ECO:0000256" key="12">
    <source>
        <dbReference type="PROSITE-ProRule" id="PRU00560"/>
    </source>
</evidence>
<dbReference type="PANTHER" id="PTHR11070:SF2">
    <property type="entry name" value="ATP-DEPENDENT DNA HELICASE SRS2"/>
    <property type="match status" value="1"/>
</dbReference>
<evidence type="ECO:0000256" key="10">
    <source>
        <dbReference type="ARBA" id="ARBA00034923"/>
    </source>
</evidence>
<dbReference type="InterPro" id="IPR014017">
    <property type="entry name" value="DNA_helicase_UvrD-like_C"/>
</dbReference>
<evidence type="ECO:0000256" key="8">
    <source>
        <dbReference type="ARBA" id="ARBA00034617"/>
    </source>
</evidence>
<dbReference type="RefSeq" id="WP_011520329.1">
    <property type="nucleotide sequence ID" value="NC_007984.1"/>
</dbReference>
<sequence>MYISHLLDSLNNKQKEAVSAPLGNILVLAGAGSGKTRVLTHRIAWLLAVENNPPSSILAVTFTNKAATEMYYRIKNILGKHPCGMWIGTFHSLAYRILRIHYIEANLPKDFHIIDSEDQHKLLKRLIRYLNLDENYWSARQAMCYINAKKDEGYRPQKIDKYLHVIEATWQRIYAVYQEACERSGLVDFAELILRTYEMLRNKATIANYYRERFYHILVDEFQDTNHIQYSWIRLLANCKGYITIVGDDDQSIYGWRGAKVNNMQSFIQDFPQVKTISLDQNYRSTKNILKAANYLIANNKNRLIKNLWTNSDKGEYISLYCAMNEIDEAYFVVNKIILNHKNGLALKDCVILYRNNAQSRVLEEVLLHLRIPYHIYGGIQFFERKEVKDALAYLRIINNRNDDAAYDRIINTPPRGIGTKTIEIVRKMAQNRQLTLWQASIVLLQEKVLKYSSNLALQEFIKLIENIAQNIANLPLEIQTNLVIKQSGLWNMYQQEQGEKGQSRIKNLEELVNATEKYNNHYNKDMVPLQAFLSNIALNTSDEFTNHNKDTVQLMTLHAAKGLEFQQVFIVGLEEGIFPSQIAIKEQEQMEEERRLAYVGITRAIKKLTITYAQTRRIYGQKVFYCKSRFINELPQECILMAERY</sequence>
<dbReference type="PROSITE" id="PS51217">
    <property type="entry name" value="UVRD_HELICASE_CTER"/>
    <property type="match status" value="1"/>
</dbReference>
<dbReference type="STRING" id="374463.BCI_0127"/>
<evidence type="ECO:0000313" key="15">
    <source>
        <dbReference type="EMBL" id="ABF14314.1"/>
    </source>
</evidence>
<accession>Q1LTW8</accession>
<evidence type="ECO:0000259" key="13">
    <source>
        <dbReference type="PROSITE" id="PS51198"/>
    </source>
</evidence>
<evidence type="ECO:0000256" key="11">
    <source>
        <dbReference type="ARBA" id="ARBA00048988"/>
    </source>
</evidence>
<evidence type="ECO:0000256" key="2">
    <source>
        <dbReference type="ARBA" id="ARBA00022741"/>
    </source>
</evidence>
<evidence type="ECO:0000256" key="4">
    <source>
        <dbReference type="ARBA" id="ARBA00022806"/>
    </source>
</evidence>
<dbReference type="KEGG" id="bci:BCI_0127"/>
<name>Q1LTW8_BAUCH</name>
<dbReference type="Gene3D" id="1.10.486.10">
    <property type="entry name" value="PCRA, domain 4"/>
    <property type="match status" value="1"/>
</dbReference>
<evidence type="ECO:0000256" key="3">
    <source>
        <dbReference type="ARBA" id="ARBA00022801"/>
    </source>
</evidence>
<feature type="binding site" evidence="12">
    <location>
        <begin position="29"/>
        <end position="36"/>
    </location>
    <ligand>
        <name>ATP</name>
        <dbReference type="ChEBI" id="CHEBI:30616"/>
    </ligand>
</feature>
<comment type="catalytic activity">
    <reaction evidence="8">
        <text>Couples ATP hydrolysis with the unwinding of duplex DNA by translocating in the 3'-5' direction.</text>
        <dbReference type="EC" id="5.6.2.4"/>
    </reaction>
</comment>
<evidence type="ECO:0000313" key="16">
    <source>
        <dbReference type="Proteomes" id="UP000002427"/>
    </source>
</evidence>
<keyword evidence="4 12" id="KW-0347">Helicase</keyword>
<dbReference type="GO" id="GO:0033202">
    <property type="term" value="C:DNA helicase complex"/>
    <property type="evidence" value="ECO:0007669"/>
    <property type="project" value="TreeGrafter"/>
</dbReference>
<evidence type="ECO:0000259" key="14">
    <source>
        <dbReference type="PROSITE" id="PS51217"/>
    </source>
</evidence>
<evidence type="ECO:0000256" key="6">
    <source>
        <dbReference type="ARBA" id="ARBA00023125"/>
    </source>
</evidence>
<gene>
    <name evidence="15" type="primary">uvrD</name>
    <name evidence="15" type="ordered locus">BCI_0127</name>
</gene>
<protein>
    <recommendedName>
        <fullName evidence="9">DNA 3'-5' helicase</fullName>
        <ecNumber evidence="9">5.6.2.4</ecNumber>
    </recommendedName>
    <alternativeName>
        <fullName evidence="10">DNA 3'-5' helicase II</fullName>
    </alternativeName>
</protein>
<reference evidence="15 16" key="1">
    <citation type="journal article" date="2006" name="PLoS Biol.">
        <title>Metabolic complementarity and genomics of the dual bacterial symbiosis of sharpshooters.</title>
        <authorList>
            <person name="Wu D."/>
            <person name="Daugherty S.C."/>
            <person name="Van Aken S.E."/>
            <person name="Pai G.H."/>
            <person name="Watkins K.L."/>
            <person name="Khouri H."/>
            <person name="Tallon L.J."/>
            <person name="Zaborsky J.M."/>
            <person name="Dunbar H.E."/>
            <person name="Tran P.L."/>
            <person name="Moran N.A."/>
            <person name="Eisen J.A."/>
        </authorList>
    </citation>
    <scope>NUCLEOTIDE SEQUENCE [LARGE SCALE GENOMIC DNA]</scope>
    <source>
        <strain evidence="15">Hc</strain>
    </source>
</reference>
<proteinExistence type="inferred from homology"/>
<dbReference type="NCBIfam" id="NF008743">
    <property type="entry name" value="PRK11773.1"/>
    <property type="match status" value="1"/>
</dbReference>
<dbReference type="Proteomes" id="UP000002427">
    <property type="component" value="Chromosome"/>
</dbReference>
<dbReference type="GO" id="GO:0043138">
    <property type="term" value="F:3'-5' DNA helicase activity"/>
    <property type="evidence" value="ECO:0007669"/>
    <property type="project" value="UniProtKB-EC"/>
</dbReference>
<dbReference type="PROSITE" id="PS51198">
    <property type="entry name" value="UVRD_HELICASE_ATP_BIND"/>
    <property type="match status" value="1"/>
</dbReference>
<dbReference type="Pfam" id="PF13361">
    <property type="entry name" value="UvrD_C"/>
    <property type="match status" value="1"/>
</dbReference>
<dbReference type="Pfam" id="PF00580">
    <property type="entry name" value="UvrD-helicase"/>
    <property type="match status" value="1"/>
</dbReference>
<organism evidence="15 16">
    <name type="scientific">Baumannia cicadellinicola subsp. Homalodisca coagulata</name>
    <dbReference type="NCBI Taxonomy" id="374463"/>
    <lineage>
        <taxon>Bacteria</taxon>
        <taxon>Pseudomonadati</taxon>
        <taxon>Pseudomonadota</taxon>
        <taxon>Gammaproteobacteria</taxon>
        <taxon>Candidatus Palibaumannia</taxon>
    </lineage>
</organism>
<dbReference type="GO" id="GO:0005524">
    <property type="term" value="F:ATP binding"/>
    <property type="evidence" value="ECO:0007669"/>
    <property type="project" value="UniProtKB-UniRule"/>
</dbReference>
<dbReference type="InterPro" id="IPR000212">
    <property type="entry name" value="DNA_helicase_UvrD/REP"/>
</dbReference>
<keyword evidence="16" id="KW-1185">Reference proteome</keyword>
<evidence type="ECO:0000256" key="5">
    <source>
        <dbReference type="ARBA" id="ARBA00022840"/>
    </source>
</evidence>
<dbReference type="PANTHER" id="PTHR11070">
    <property type="entry name" value="UVRD / RECB / PCRA DNA HELICASE FAMILY MEMBER"/>
    <property type="match status" value="1"/>
</dbReference>
<dbReference type="CDD" id="cd17932">
    <property type="entry name" value="DEXQc_UvrD"/>
    <property type="match status" value="1"/>
</dbReference>
<dbReference type="SUPFAM" id="SSF52540">
    <property type="entry name" value="P-loop containing nucleoside triphosphate hydrolases"/>
    <property type="match status" value="1"/>
</dbReference>
<dbReference type="AlphaFoldDB" id="Q1LTW8"/>
<evidence type="ECO:0000256" key="7">
    <source>
        <dbReference type="ARBA" id="ARBA00023235"/>
    </source>
</evidence>
<dbReference type="Gene3D" id="1.10.10.160">
    <property type="match status" value="1"/>
</dbReference>
<feature type="domain" description="UvrD-like helicase ATP-binding" evidence="13">
    <location>
        <begin position="8"/>
        <end position="286"/>
    </location>
</feature>
<dbReference type="GO" id="GO:0000725">
    <property type="term" value="P:recombinational repair"/>
    <property type="evidence" value="ECO:0007669"/>
    <property type="project" value="TreeGrafter"/>
</dbReference>
<dbReference type="InterPro" id="IPR027417">
    <property type="entry name" value="P-loop_NTPase"/>
</dbReference>
<dbReference type="FunFam" id="1.10.10.160:FF:000002">
    <property type="entry name" value="DNA helicase"/>
    <property type="match status" value="1"/>
</dbReference>
<keyword evidence="5 12" id="KW-0067">ATP-binding</keyword>
<comment type="catalytic activity">
    <reaction evidence="11">
        <text>ATP + H2O = ADP + phosphate + H(+)</text>
        <dbReference type="Rhea" id="RHEA:13065"/>
        <dbReference type="ChEBI" id="CHEBI:15377"/>
        <dbReference type="ChEBI" id="CHEBI:15378"/>
        <dbReference type="ChEBI" id="CHEBI:30616"/>
        <dbReference type="ChEBI" id="CHEBI:43474"/>
        <dbReference type="ChEBI" id="CHEBI:456216"/>
        <dbReference type="EC" id="5.6.2.4"/>
    </reaction>
</comment>
<keyword evidence="7" id="KW-0413">Isomerase</keyword>
<keyword evidence="3 12" id="KW-0378">Hydrolase</keyword>
<dbReference type="InterPro" id="IPR013986">
    <property type="entry name" value="DExx_box_DNA_helicase_dom_sf"/>
</dbReference>
<dbReference type="Gene3D" id="3.40.50.300">
    <property type="entry name" value="P-loop containing nucleotide triphosphate hydrolases"/>
    <property type="match status" value="2"/>
</dbReference>
<keyword evidence="2 12" id="KW-0547">Nucleotide-binding</keyword>
<dbReference type="OrthoDB" id="9806690at2"/>
<dbReference type="GO" id="GO:0016887">
    <property type="term" value="F:ATP hydrolysis activity"/>
    <property type="evidence" value="ECO:0007669"/>
    <property type="project" value="RHEA"/>
</dbReference>
<dbReference type="GO" id="GO:0005829">
    <property type="term" value="C:cytosol"/>
    <property type="evidence" value="ECO:0007669"/>
    <property type="project" value="TreeGrafter"/>
</dbReference>
<dbReference type="EC" id="5.6.2.4" evidence="9"/>